<evidence type="ECO:0000256" key="3">
    <source>
        <dbReference type="ARBA" id="ARBA00022862"/>
    </source>
</evidence>
<evidence type="ECO:0000256" key="6">
    <source>
        <dbReference type="RuleBase" id="RU366011"/>
    </source>
</evidence>
<dbReference type="eggNOG" id="KOG0541">
    <property type="taxonomic scope" value="Eukaryota"/>
</dbReference>
<dbReference type="SUPFAM" id="SSF52833">
    <property type="entry name" value="Thioredoxin-like"/>
    <property type="match status" value="1"/>
</dbReference>
<dbReference type="InterPro" id="IPR013740">
    <property type="entry name" value="Redoxin"/>
</dbReference>
<evidence type="ECO:0000313" key="9">
    <source>
        <dbReference type="Proteomes" id="UP000054408"/>
    </source>
</evidence>
<dbReference type="GO" id="GO:0034599">
    <property type="term" value="P:cellular response to oxidative stress"/>
    <property type="evidence" value="ECO:0007669"/>
    <property type="project" value="InterPro"/>
</dbReference>
<keyword evidence="9" id="KW-1185">Reference proteome</keyword>
<evidence type="ECO:0000313" key="8">
    <source>
        <dbReference type="EMBL" id="KNC49747.1"/>
    </source>
</evidence>
<organism evidence="8 9">
    <name type="scientific">Thecamonas trahens ATCC 50062</name>
    <dbReference type="NCBI Taxonomy" id="461836"/>
    <lineage>
        <taxon>Eukaryota</taxon>
        <taxon>Apusozoa</taxon>
        <taxon>Apusomonadida</taxon>
        <taxon>Apusomonadidae</taxon>
        <taxon>Thecamonas</taxon>
    </lineage>
</organism>
<dbReference type="GO" id="GO:0005777">
    <property type="term" value="C:peroxisome"/>
    <property type="evidence" value="ECO:0007669"/>
    <property type="project" value="TreeGrafter"/>
</dbReference>
<dbReference type="GeneID" id="25565291"/>
<dbReference type="Gene3D" id="3.40.30.10">
    <property type="entry name" value="Glutaredoxin"/>
    <property type="match status" value="1"/>
</dbReference>
<keyword evidence="3 6" id="KW-0049">Antioxidant</keyword>
<evidence type="ECO:0000256" key="5">
    <source>
        <dbReference type="PIRSR" id="PIRSR637944-1"/>
    </source>
</evidence>
<accession>A0A0L0DBN1</accession>
<evidence type="ECO:0000259" key="7">
    <source>
        <dbReference type="PROSITE" id="PS51352"/>
    </source>
</evidence>
<keyword evidence="4 6" id="KW-0560">Oxidoreductase</keyword>
<feature type="active site" description="Cysteine sulfenic acid (-SOH) intermediate" evidence="5">
    <location>
        <position position="65"/>
    </location>
</feature>
<dbReference type="InterPro" id="IPR036249">
    <property type="entry name" value="Thioredoxin-like_sf"/>
</dbReference>
<dbReference type="InterPro" id="IPR013766">
    <property type="entry name" value="Thioredoxin_domain"/>
</dbReference>
<dbReference type="STRING" id="461836.A0A0L0DBN1"/>
<dbReference type="PROSITE" id="PS51352">
    <property type="entry name" value="THIOREDOXIN_2"/>
    <property type="match status" value="1"/>
</dbReference>
<dbReference type="PANTHER" id="PTHR10430:SF16">
    <property type="entry name" value="PEROXIREDOXIN-5, MITOCHONDRIAL"/>
    <property type="match status" value="1"/>
</dbReference>
<keyword evidence="2 6" id="KW-0575">Peroxidase</keyword>
<gene>
    <name evidence="8" type="ORF">AMSG_06020</name>
</gene>
<reference evidence="8 9" key="1">
    <citation type="submission" date="2010-05" db="EMBL/GenBank/DDBJ databases">
        <title>The Genome Sequence of Thecamonas trahens ATCC 50062.</title>
        <authorList>
            <consortium name="The Broad Institute Genome Sequencing Platform"/>
            <person name="Russ C."/>
            <person name="Cuomo C."/>
            <person name="Shea T."/>
            <person name="Young S.K."/>
            <person name="Zeng Q."/>
            <person name="Koehrsen M."/>
            <person name="Haas B."/>
            <person name="Borodovsky M."/>
            <person name="Guigo R."/>
            <person name="Alvarado L."/>
            <person name="Berlin A."/>
            <person name="Bochicchio J."/>
            <person name="Borenstein D."/>
            <person name="Chapman S."/>
            <person name="Chen Z."/>
            <person name="Freedman E."/>
            <person name="Gellesch M."/>
            <person name="Goldberg J."/>
            <person name="Griggs A."/>
            <person name="Gujja S."/>
            <person name="Heilman E."/>
            <person name="Heiman D."/>
            <person name="Hepburn T."/>
            <person name="Howarth C."/>
            <person name="Jen D."/>
            <person name="Larson L."/>
            <person name="Mehta T."/>
            <person name="Park D."/>
            <person name="Pearson M."/>
            <person name="Roberts A."/>
            <person name="Saif S."/>
            <person name="Shenoy N."/>
            <person name="Sisk P."/>
            <person name="Stolte C."/>
            <person name="Sykes S."/>
            <person name="Thomson T."/>
            <person name="Walk T."/>
            <person name="White J."/>
            <person name="Yandava C."/>
            <person name="Burger G."/>
            <person name="Gray M.W."/>
            <person name="Holland P.W.H."/>
            <person name="King N."/>
            <person name="Lang F.B.F."/>
            <person name="Roger A.J."/>
            <person name="Ruiz-Trillo I."/>
            <person name="Lander E."/>
            <person name="Nusbaum C."/>
        </authorList>
    </citation>
    <scope>NUCLEOTIDE SEQUENCE [LARGE SCALE GENOMIC DNA]</scope>
    <source>
        <strain evidence="8 9">ATCC 50062</strain>
    </source>
</reference>
<dbReference type="AlphaFoldDB" id="A0A0L0DBN1"/>
<dbReference type="EMBL" id="GL349457">
    <property type="protein sequence ID" value="KNC49747.1"/>
    <property type="molecule type" value="Genomic_DNA"/>
</dbReference>
<dbReference type="GO" id="GO:0045454">
    <property type="term" value="P:cell redox homeostasis"/>
    <property type="evidence" value="ECO:0007669"/>
    <property type="project" value="TreeGrafter"/>
</dbReference>
<dbReference type="GO" id="GO:0008379">
    <property type="term" value="F:thioredoxin peroxidase activity"/>
    <property type="evidence" value="ECO:0007669"/>
    <property type="project" value="InterPro"/>
</dbReference>
<comment type="similarity">
    <text evidence="1 6">Belongs to the peroxiredoxin family. Prx5 subfamily.</text>
</comment>
<dbReference type="GO" id="GO:0042744">
    <property type="term" value="P:hydrogen peroxide catabolic process"/>
    <property type="evidence" value="ECO:0007669"/>
    <property type="project" value="TreeGrafter"/>
</dbReference>
<dbReference type="PANTHER" id="PTHR10430">
    <property type="entry name" value="PEROXIREDOXIN"/>
    <property type="match status" value="1"/>
</dbReference>
<keyword evidence="6" id="KW-0676">Redox-active center</keyword>
<dbReference type="InterPro" id="IPR037944">
    <property type="entry name" value="PRX5-like"/>
</dbReference>
<dbReference type="GO" id="GO:0005739">
    <property type="term" value="C:mitochondrion"/>
    <property type="evidence" value="ECO:0007669"/>
    <property type="project" value="TreeGrafter"/>
</dbReference>
<evidence type="ECO:0000256" key="2">
    <source>
        <dbReference type="ARBA" id="ARBA00022559"/>
    </source>
</evidence>
<name>A0A0L0DBN1_THETB</name>
<comment type="function">
    <text evidence="6">Thiol-specific peroxidase that catalyzes the reduction of hydrogen peroxide and organic hydroperoxides to water and alcohols, respectively. Plays a role in cell protection against oxidative stress by detoxifying peroxides.</text>
</comment>
<dbReference type="OMA" id="YTMNGWA"/>
<protein>
    <submittedName>
        <fullName evidence="8">Redoxin domain-containing protein</fullName>
    </submittedName>
</protein>
<feature type="domain" description="Thioredoxin" evidence="7">
    <location>
        <begin position="22"/>
        <end position="183"/>
    </location>
</feature>
<proteinExistence type="inferred from homology"/>
<evidence type="ECO:0000256" key="1">
    <source>
        <dbReference type="ARBA" id="ARBA00010505"/>
    </source>
</evidence>
<dbReference type="Proteomes" id="UP000054408">
    <property type="component" value="Unassembled WGS sequence"/>
</dbReference>
<sequence>MLRNLGQSIVRAAGAGRNWTSSAVSAKVAQLPVLRATGGTEVKAEEALAGKTVVVGVVGAFTGVCTSEHVPAYARAAEALKAKGVDGVRVVSVNDHLVMDAWAESMGLAGEAGKAAGIEFLSDPDASFTSALDLSIDLSGAGLGTRSQRYAMIVENGQVKDVFVETVPSEVSVSGVDHVLSKL</sequence>
<dbReference type="Pfam" id="PF08534">
    <property type="entry name" value="Redoxin"/>
    <property type="match status" value="1"/>
</dbReference>
<evidence type="ECO:0000256" key="4">
    <source>
        <dbReference type="ARBA" id="ARBA00023002"/>
    </source>
</evidence>
<dbReference type="RefSeq" id="XP_013757533.1">
    <property type="nucleotide sequence ID" value="XM_013902079.1"/>
</dbReference>
<dbReference type="CDD" id="cd03013">
    <property type="entry name" value="PRX5_like"/>
    <property type="match status" value="1"/>
</dbReference>
<dbReference type="OrthoDB" id="1882547at2759"/>